<dbReference type="AlphaFoldDB" id="A0A0K8M635"/>
<keyword evidence="2" id="KW-0418">Kinase</keyword>
<organism evidence="2 5">
    <name type="scientific">Pseudomonas syringae pv. actinidiae</name>
    <dbReference type="NCBI Taxonomy" id="103796"/>
    <lineage>
        <taxon>Bacteria</taxon>
        <taxon>Pseudomonadati</taxon>
        <taxon>Pseudomonadota</taxon>
        <taxon>Gammaproteobacteria</taxon>
        <taxon>Pseudomonadales</taxon>
        <taxon>Pseudomonadaceae</taxon>
        <taxon>Pseudomonas</taxon>
        <taxon>Pseudomonas syringae</taxon>
    </lineage>
</organism>
<dbReference type="Proteomes" id="UP000248291">
    <property type="component" value="Unassembled WGS sequence"/>
</dbReference>
<dbReference type="EMBL" id="CP024712">
    <property type="protein sequence ID" value="ATV16976.1"/>
    <property type="molecule type" value="Genomic_DNA"/>
</dbReference>
<reference evidence="2 5" key="2">
    <citation type="submission" date="2018-04" db="EMBL/GenBank/DDBJ databases">
        <title>Draft genome sequence of Pseudomonas syringae pv. actinidiae biovar 3 strains isolated from kiwifruit in Kagawa prefecture.</title>
        <authorList>
            <person name="Tabuchi M."/>
            <person name="Saito M."/>
            <person name="Fujiwara S."/>
            <person name="Sasa N."/>
            <person name="Akimitsu K."/>
            <person name="Gomi K."/>
            <person name="Konishi-Sugita S."/>
            <person name="Hamano K."/>
            <person name="Kataoka I."/>
        </authorList>
    </citation>
    <scope>NUCLEOTIDE SEQUENCE [LARGE SCALE GENOMIC DNA]</scope>
    <source>
        <strain evidence="2 5">MAFF212211</strain>
    </source>
</reference>
<accession>A0A0K8M635</accession>
<dbReference type="EMBL" id="RBRB01000436">
    <property type="protein sequence ID" value="RMQ23331.1"/>
    <property type="molecule type" value="Genomic_DNA"/>
</dbReference>
<evidence type="ECO:0000313" key="2">
    <source>
        <dbReference type="EMBL" id="GBH19401.1"/>
    </source>
</evidence>
<sequence length="166" mass="18227">MTDHIHGSRRAWQAGLALIACLCADTMHPAGAEEVDDTALALVEQRKLGEGLAWLGYQGASRTVTFASIVQAVGKTQAQELVQRELQRLQPDYQTQWDRNLAAAYARSFTAEELRLLNEGNDSPSLASRFRVRNTQVSADMKARSSELLGQFVSRALGNAQAALQR</sequence>
<name>A0A0K8M635_PSESF</name>
<dbReference type="Proteomes" id="UP000273140">
    <property type="component" value="Unassembled WGS sequence"/>
</dbReference>
<dbReference type="GO" id="GO:0016301">
    <property type="term" value="F:kinase activity"/>
    <property type="evidence" value="ECO:0007669"/>
    <property type="project" value="UniProtKB-KW"/>
</dbReference>
<dbReference type="EMBL" id="BGKA01000209">
    <property type="protein sequence ID" value="GBH19401.1"/>
    <property type="molecule type" value="Genomic_DNA"/>
</dbReference>
<evidence type="ECO:0000313" key="6">
    <source>
        <dbReference type="Proteomes" id="UP000273140"/>
    </source>
</evidence>
<reference evidence="1 4" key="1">
    <citation type="submission" date="2017-11" db="EMBL/GenBank/DDBJ databases">
        <title>Complete DNA Sequence of Pseudomonas syringae pv. actinidiae, biovar 5 (Psa5).</title>
        <authorList>
            <person name="Butler M."/>
            <person name="Taiaroa G."/>
            <person name="Sumpter N."/>
            <person name="Poulter R."/>
        </authorList>
    </citation>
    <scope>NUCLEOTIDE SEQUENCE [LARGE SCALE GENOMIC DNA]</scope>
    <source>
        <strain evidence="1 4">MAFF212063</strain>
    </source>
</reference>
<evidence type="ECO:0000313" key="1">
    <source>
        <dbReference type="EMBL" id="ATV16976.1"/>
    </source>
</evidence>
<keyword evidence="2" id="KW-0808">Transferase</keyword>
<dbReference type="Proteomes" id="UP000230024">
    <property type="component" value="Chromosome"/>
</dbReference>
<evidence type="ECO:0000313" key="5">
    <source>
        <dbReference type="Proteomes" id="UP000248291"/>
    </source>
</evidence>
<dbReference type="RefSeq" id="WP_017684511.1">
    <property type="nucleotide sequence ID" value="NZ_BGKA01000209.1"/>
</dbReference>
<proteinExistence type="predicted"/>
<gene>
    <name evidence="3" type="ORF">ALQ07_02425</name>
    <name evidence="1" type="ORF">CT122_08780</name>
    <name evidence="2" type="ORF">KPSA3_05410</name>
</gene>
<evidence type="ECO:0000313" key="3">
    <source>
        <dbReference type="EMBL" id="RMQ23331.1"/>
    </source>
</evidence>
<reference evidence="3 6" key="3">
    <citation type="submission" date="2018-08" db="EMBL/GenBank/DDBJ databases">
        <title>Recombination of ecologically and evolutionarily significant loci maintains genetic cohesion in the Pseudomonas syringae species complex.</title>
        <authorList>
            <person name="Dillon M."/>
            <person name="Thakur S."/>
            <person name="Almeida R.N.D."/>
            <person name="Weir B.S."/>
            <person name="Guttman D.S."/>
        </authorList>
    </citation>
    <scope>NUCLEOTIDE SEQUENCE [LARGE SCALE GENOMIC DNA]</scope>
    <source>
        <strain evidence="3 6">ICMP 19074</strain>
    </source>
</reference>
<evidence type="ECO:0000313" key="4">
    <source>
        <dbReference type="Proteomes" id="UP000230024"/>
    </source>
</evidence>
<protein>
    <submittedName>
        <fullName evidence="2">Predicted polyphosphate- or ATP-dependent NAD kinase</fullName>
    </submittedName>
</protein>